<reference evidence="11 12" key="1">
    <citation type="submission" date="2018-06" db="EMBL/GenBank/DDBJ databases">
        <authorList>
            <consortium name="Pathogen Informatics"/>
            <person name="Doyle S."/>
        </authorList>
    </citation>
    <scope>NUCLEOTIDE SEQUENCE [LARGE SCALE GENOMIC DNA]</scope>
    <source>
        <strain evidence="11 12">NCTC8502</strain>
    </source>
</reference>
<comment type="similarity">
    <text evidence="2 8">Belongs to the periplasmic pilus chaperone family.</text>
</comment>
<keyword evidence="5" id="KW-0574">Periplasm</keyword>
<dbReference type="InterPro" id="IPR001829">
    <property type="entry name" value="Pili_assmbl_chaperone_bac"/>
</dbReference>
<accession>A0ABY1VVP6</accession>
<dbReference type="InterPro" id="IPR018046">
    <property type="entry name" value="Pili_assmbl_chaperone_CS"/>
</dbReference>
<evidence type="ECO:0000256" key="2">
    <source>
        <dbReference type="ARBA" id="ARBA00007399"/>
    </source>
</evidence>
<sequence length="231" mass="25750">MLKKFMPLLIILPLIAQANVVITGTRIIYPAEQKSITIQLTNVGESPALVQSWLDKGDIQSSPDSTQVPFIITPPITRIEANSGQSLRTTFTNTETLAKDRESLFYFNLLDIPPKPSADKLSQNPNYLQLAIKSRLKFFYRPSGLPISINDAYSKVVFSSNGTYLKIDNPTPYYVTYAQIKINNQLLKSPGMVAPYSQENYPFKGVKSGNKVDWTVVNDYGGDQLGHSIVQ</sequence>
<dbReference type="Gene3D" id="2.60.40.10">
    <property type="entry name" value="Immunoglobulins"/>
    <property type="match status" value="2"/>
</dbReference>
<dbReference type="PANTHER" id="PTHR30251">
    <property type="entry name" value="PILUS ASSEMBLY CHAPERONE"/>
    <property type="match status" value="1"/>
</dbReference>
<dbReference type="Proteomes" id="UP000249400">
    <property type="component" value="Chromosome 1"/>
</dbReference>
<dbReference type="InterPro" id="IPR013783">
    <property type="entry name" value="Ig-like_fold"/>
</dbReference>
<dbReference type="InterPro" id="IPR036316">
    <property type="entry name" value="Pili_assmbl_chap_C_dom_sf"/>
</dbReference>
<dbReference type="Pfam" id="PF00345">
    <property type="entry name" value="PapD_N"/>
    <property type="match status" value="1"/>
</dbReference>
<evidence type="ECO:0000256" key="4">
    <source>
        <dbReference type="ARBA" id="ARBA00022729"/>
    </source>
</evidence>
<keyword evidence="7" id="KW-0393">Immunoglobulin domain</keyword>
<feature type="domain" description="Pili assembly chaperone C-terminal" evidence="10">
    <location>
        <begin position="167"/>
        <end position="223"/>
    </location>
</feature>
<dbReference type="InterPro" id="IPR016147">
    <property type="entry name" value="Pili_assmbl_chaperone_N"/>
</dbReference>
<organism evidence="11 12">
    <name type="scientific">Haemophilus aegyptius</name>
    <dbReference type="NCBI Taxonomy" id="197575"/>
    <lineage>
        <taxon>Bacteria</taxon>
        <taxon>Pseudomonadati</taxon>
        <taxon>Pseudomonadota</taxon>
        <taxon>Gammaproteobacteria</taxon>
        <taxon>Pasteurellales</taxon>
        <taxon>Pasteurellaceae</taxon>
        <taxon>Haemophilus</taxon>
    </lineage>
</organism>
<keyword evidence="3" id="KW-1029">Fimbrium biogenesis</keyword>
<evidence type="ECO:0000313" key="11">
    <source>
        <dbReference type="EMBL" id="SQH38058.1"/>
    </source>
</evidence>
<dbReference type="PANTHER" id="PTHR30251:SF2">
    <property type="entry name" value="FIMBRIAL CHAPERONE YADV-RELATED"/>
    <property type="match status" value="1"/>
</dbReference>
<evidence type="ECO:0000259" key="9">
    <source>
        <dbReference type="Pfam" id="PF00345"/>
    </source>
</evidence>
<dbReference type="SUPFAM" id="SSF49584">
    <property type="entry name" value="Periplasmic chaperone C-domain"/>
    <property type="match status" value="1"/>
</dbReference>
<dbReference type="PROSITE" id="PS00635">
    <property type="entry name" value="PILI_CHAPERONE"/>
    <property type="match status" value="1"/>
</dbReference>
<dbReference type="RefSeq" id="WP_006995891.1">
    <property type="nucleotide sequence ID" value="NZ_CP082857.1"/>
</dbReference>
<evidence type="ECO:0000256" key="7">
    <source>
        <dbReference type="ARBA" id="ARBA00023319"/>
    </source>
</evidence>
<dbReference type="InterPro" id="IPR016148">
    <property type="entry name" value="Pili_assmbl_chaperone_C"/>
</dbReference>
<keyword evidence="12" id="KW-1185">Reference proteome</keyword>
<evidence type="ECO:0000259" key="10">
    <source>
        <dbReference type="Pfam" id="PF02753"/>
    </source>
</evidence>
<evidence type="ECO:0000256" key="1">
    <source>
        <dbReference type="ARBA" id="ARBA00004418"/>
    </source>
</evidence>
<dbReference type="SUPFAM" id="SSF49354">
    <property type="entry name" value="PapD-like"/>
    <property type="match status" value="1"/>
</dbReference>
<comment type="subcellular location">
    <subcellularLocation>
        <location evidence="1 8">Periplasm</location>
    </subcellularLocation>
</comment>
<name>A0ABY1VVP6_HAEAE</name>
<evidence type="ECO:0000256" key="6">
    <source>
        <dbReference type="ARBA" id="ARBA00023186"/>
    </source>
</evidence>
<dbReference type="InterPro" id="IPR050643">
    <property type="entry name" value="Periplasmic_pilus_chap"/>
</dbReference>
<protein>
    <submittedName>
        <fullName evidence="11">Fimbrial protein</fullName>
    </submittedName>
</protein>
<gene>
    <name evidence="11" type="primary">aef4B</name>
    <name evidence="11" type="ORF">NCTC8502_01768</name>
</gene>
<keyword evidence="6 8" id="KW-0143">Chaperone</keyword>
<keyword evidence="4" id="KW-0732">Signal</keyword>
<evidence type="ECO:0000256" key="3">
    <source>
        <dbReference type="ARBA" id="ARBA00022558"/>
    </source>
</evidence>
<feature type="domain" description="Pili assembly chaperone N-terminal" evidence="9">
    <location>
        <begin position="20"/>
        <end position="145"/>
    </location>
</feature>
<dbReference type="Pfam" id="PF02753">
    <property type="entry name" value="PapD_C"/>
    <property type="match status" value="1"/>
</dbReference>
<evidence type="ECO:0000256" key="5">
    <source>
        <dbReference type="ARBA" id="ARBA00022764"/>
    </source>
</evidence>
<evidence type="ECO:0000256" key="8">
    <source>
        <dbReference type="RuleBase" id="RU003918"/>
    </source>
</evidence>
<proteinExistence type="inferred from homology"/>
<evidence type="ECO:0000313" key="12">
    <source>
        <dbReference type="Proteomes" id="UP000249400"/>
    </source>
</evidence>
<dbReference type="PRINTS" id="PR00969">
    <property type="entry name" value="CHAPERONPILI"/>
</dbReference>
<dbReference type="InterPro" id="IPR008962">
    <property type="entry name" value="PapD-like_sf"/>
</dbReference>
<dbReference type="EMBL" id="LS483429">
    <property type="protein sequence ID" value="SQH38058.1"/>
    <property type="molecule type" value="Genomic_DNA"/>
</dbReference>